<dbReference type="SUPFAM" id="SSF81296">
    <property type="entry name" value="E set domains"/>
    <property type="match status" value="1"/>
</dbReference>
<evidence type="ECO:0000256" key="3">
    <source>
        <dbReference type="ARBA" id="ARBA00022525"/>
    </source>
</evidence>
<evidence type="ECO:0000259" key="5">
    <source>
        <dbReference type="SMART" id="SM00737"/>
    </source>
</evidence>
<reference evidence="6" key="1">
    <citation type="submission" date="2013-04" db="EMBL/GenBank/DDBJ databases">
        <authorList>
            <person name="Qu J."/>
            <person name="Murali S.C."/>
            <person name="Bandaranaike D."/>
            <person name="Bellair M."/>
            <person name="Blankenburg K."/>
            <person name="Chao H."/>
            <person name="Dinh H."/>
            <person name="Doddapaneni H."/>
            <person name="Downs B."/>
            <person name="Dugan-Rocha S."/>
            <person name="Elkadiri S."/>
            <person name="Gnanaolivu R.D."/>
            <person name="Hernandez B."/>
            <person name="Javaid M."/>
            <person name="Jayaseelan J.C."/>
            <person name="Lee S."/>
            <person name="Li M."/>
            <person name="Ming W."/>
            <person name="Munidasa M."/>
            <person name="Muniz J."/>
            <person name="Nguyen L."/>
            <person name="Ongeri F."/>
            <person name="Osuji N."/>
            <person name="Pu L.-L."/>
            <person name="Puazo M."/>
            <person name="Qu C."/>
            <person name="Quiroz J."/>
            <person name="Raj R."/>
            <person name="Weissenberger G."/>
            <person name="Xin Y."/>
            <person name="Zou X."/>
            <person name="Han Y."/>
            <person name="Richards S."/>
            <person name="Worley K."/>
            <person name="Muzny D."/>
            <person name="Gibbs R."/>
        </authorList>
    </citation>
    <scope>NUCLEOTIDE SEQUENCE</scope>
    <source>
        <strain evidence="6">Sampled in the wild</strain>
    </source>
</reference>
<feature type="domain" description="MD-2-related lipid-recognition" evidence="5">
    <location>
        <begin position="20"/>
        <end position="143"/>
    </location>
</feature>
<comment type="similarity">
    <text evidence="2">Belongs to the NPC2 family.</text>
</comment>
<dbReference type="GO" id="GO:0032934">
    <property type="term" value="F:sterol binding"/>
    <property type="evidence" value="ECO:0007669"/>
    <property type="project" value="InterPro"/>
</dbReference>
<dbReference type="Pfam" id="PF02221">
    <property type="entry name" value="E1_DerP2_DerF2"/>
    <property type="match status" value="1"/>
</dbReference>
<gene>
    <name evidence="6" type="ORF">J437_LFUL004260</name>
</gene>
<dbReference type="InterPro" id="IPR003172">
    <property type="entry name" value="ML_dom"/>
</dbReference>
<dbReference type="FunFam" id="2.60.40.770:FF:000001">
    <property type="entry name" value="NPC intracellular cholesterol transporter 2"/>
    <property type="match status" value="1"/>
</dbReference>
<feature type="chain" id="PRO_5035462761" description="MD-2-related lipid-recognition domain-containing protein" evidence="4">
    <location>
        <begin position="18"/>
        <end position="147"/>
    </location>
</feature>
<keyword evidence="7" id="KW-1185">Reference proteome</keyword>
<dbReference type="PANTHER" id="PTHR11306">
    <property type="entry name" value="NIEMANN PICK TYPE C2 PROTEIN NPC2-RELATED"/>
    <property type="match status" value="1"/>
</dbReference>
<dbReference type="Proteomes" id="UP000792457">
    <property type="component" value="Unassembled WGS sequence"/>
</dbReference>
<evidence type="ECO:0000256" key="4">
    <source>
        <dbReference type="SAM" id="SignalP"/>
    </source>
</evidence>
<comment type="subcellular location">
    <subcellularLocation>
        <location evidence="1">Secreted</location>
    </subcellularLocation>
</comment>
<evidence type="ECO:0000256" key="2">
    <source>
        <dbReference type="ARBA" id="ARBA00006370"/>
    </source>
</evidence>
<reference evidence="6" key="2">
    <citation type="submission" date="2017-10" db="EMBL/GenBank/DDBJ databases">
        <title>Ladona fulva Genome sequencing and assembly.</title>
        <authorList>
            <person name="Murali S."/>
            <person name="Richards S."/>
            <person name="Bandaranaike D."/>
            <person name="Bellair M."/>
            <person name="Blankenburg K."/>
            <person name="Chao H."/>
            <person name="Dinh H."/>
            <person name="Doddapaneni H."/>
            <person name="Dugan-Rocha S."/>
            <person name="Elkadiri S."/>
            <person name="Gnanaolivu R."/>
            <person name="Hernandez B."/>
            <person name="Skinner E."/>
            <person name="Javaid M."/>
            <person name="Lee S."/>
            <person name="Li M."/>
            <person name="Ming W."/>
            <person name="Munidasa M."/>
            <person name="Muniz J."/>
            <person name="Nguyen L."/>
            <person name="Hughes D."/>
            <person name="Osuji N."/>
            <person name="Pu L.-L."/>
            <person name="Puazo M."/>
            <person name="Qu C."/>
            <person name="Quiroz J."/>
            <person name="Raj R."/>
            <person name="Weissenberger G."/>
            <person name="Xin Y."/>
            <person name="Zou X."/>
            <person name="Han Y."/>
            <person name="Worley K."/>
            <person name="Muzny D."/>
            <person name="Gibbs R."/>
        </authorList>
    </citation>
    <scope>NUCLEOTIDE SEQUENCE</scope>
    <source>
        <strain evidence="6">Sampled in the wild</strain>
    </source>
</reference>
<dbReference type="PANTHER" id="PTHR11306:SF68">
    <property type="entry name" value="NPC INTRACELLULAR CHOLESTEROL TRANSPORTER 2"/>
    <property type="match status" value="1"/>
</dbReference>
<protein>
    <recommendedName>
        <fullName evidence="5">MD-2-related lipid-recognition domain-containing protein</fullName>
    </recommendedName>
</protein>
<proteinExistence type="inferred from homology"/>
<sequence length="147" mass="15981">MFRYALGLLLVAAVAQATEFANCDAGKPIDALRVVGCETLPCQFPRGQDIRAEMDFTADSEADFLGPKIRVKALGMWVNYPIGYDDACDGHLLAGSCPLYGGDKATFDIRIPVLSSYPKIPLDVEVTLTDKDENPLTCFFITGQVVD</sequence>
<comment type="caution">
    <text evidence="6">The sequence shown here is derived from an EMBL/GenBank/DDBJ whole genome shotgun (WGS) entry which is preliminary data.</text>
</comment>
<dbReference type="GO" id="GO:0005576">
    <property type="term" value="C:extracellular region"/>
    <property type="evidence" value="ECO:0007669"/>
    <property type="project" value="UniProtKB-SubCell"/>
</dbReference>
<dbReference type="SMART" id="SM00737">
    <property type="entry name" value="ML"/>
    <property type="match status" value="1"/>
</dbReference>
<keyword evidence="4" id="KW-0732">Signal</keyword>
<dbReference type="AlphaFoldDB" id="A0A8K0KF27"/>
<feature type="signal peptide" evidence="4">
    <location>
        <begin position="1"/>
        <end position="17"/>
    </location>
</feature>
<name>A0A8K0KF27_LADFU</name>
<evidence type="ECO:0000313" key="6">
    <source>
        <dbReference type="EMBL" id="KAG8233039.1"/>
    </source>
</evidence>
<dbReference type="InterPro" id="IPR039670">
    <property type="entry name" value="NPC2-like"/>
</dbReference>
<dbReference type="OrthoDB" id="6489092at2759"/>
<evidence type="ECO:0000313" key="7">
    <source>
        <dbReference type="Proteomes" id="UP000792457"/>
    </source>
</evidence>
<dbReference type="InterPro" id="IPR014756">
    <property type="entry name" value="Ig_E-set"/>
</dbReference>
<dbReference type="Gene3D" id="2.60.40.770">
    <property type="match status" value="1"/>
</dbReference>
<dbReference type="GO" id="GO:0015918">
    <property type="term" value="P:sterol transport"/>
    <property type="evidence" value="ECO:0007669"/>
    <property type="project" value="InterPro"/>
</dbReference>
<dbReference type="EMBL" id="KZ308684">
    <property type="protein sequence ID" value="KAG8233039.1"/>
    <property type="molecule type" value="Genomic_DNA"/>
</dbReference>
<accession>A0A8K0KF27</accession>
<keyword evidence="3" id="KW-0964">Secreted</keyword>
<organism evidence="6 7">
    <name type="scientific">Ladona fulva</name>
    <name type="common">Scarce chaser dragonfly</name>
    <name type="synonym">Libellula fulva</name>
    <dbReference type="NCBI Taxonomy" id="123851"/>
    <lineage>
        <taxon>Eukaryota</taxon>
        <taxon>Metazoa</taxon>
        <taxon>Ecdysozoa</taxon>
        <taxon>Arthropoda</taxon>
        <taxon>Hexapoda</taxon>
        <taxon>Insecta</taxon>
        <taxon>Pterygota</taxon>
        <taxon>Palaeoptera</taxon>
        <taxon>Odonata</taxon>
        <taxon>Epiprocta</taxon>
        <taxon>Anisoptera</taxon>
        <taxon>Libelluloidea</taxon>
        <taxon>Libellulidae</taxon>
        <taxon>Ladona</taxon>
    </lineage>
</organism>
<evidence type="ECO:0000256" key="1">
    <source>
        <dbReference type="ARBA" id="ARBA00004613"/>
    </source>
</evidence>